<name>A0A641ARE0_9ACTN</name>
<dbReference type="InterPro" id="IPR029044">
    <property type="entry name" value="Nucleotide-diphossugar_trans"/>
</dbReference>
<sequence>MADTRARLCLTMIVKDEAGIIERCLAAAAPWIDAYAIHDTGSSDATADIVSSFFERHGIPGEVTHGRFEDFAQARNESLTAARSTAAAHGADYLLLCDADMELVVEDSAFRDSLTADAYLLGQRSSGLHYANVRLVRAGATAQYVGVTHEYVDIGSAPRPALDGAWFRDHAEGSSRAVKFERDLALLERGLLAEPENARYVFYRAQTLRDLGRNREAVAAYEHRASLGGWEEEVWYSLLQTAMLRERLADSAPEVLAAYLTAFERRPGRAETLVELARHLRESGRHELAHVFATRAVQLTATDDILFVAQDNYGWRARDELSVSSYWVGRYADSAALAETVLADPQLPPDERPRVEQNLALASAAVG</sequence>
<evidence type="ECO:0000313" key="2">
    <source>
        <dbReference type="Proteomes" id="UP001515100"/>
    </source>
</evidence>
<organism evidence="1 2">
    <name type="scientific">Aeromicrobium fastidiosum</name>
    <dbReference type="NCBI Taxonomy" id="52699"/>
    <lineage>
        <taxon>Bacteria</taxon>
        <taxon>Bacillati</taxon>
        <taxon>Actinomycetota</taxon>
        <taxon>Actinomycetes</taxon>
        <taxon>Propionibacteriales</taxon>
        <taxon>Nocardioidaceae</taxon>
        <taxon>Aeromicrobium</taxon>
    </lineage>
</organism>
<dbReference type="GO" id="GO:0016740">
    <property type="term" value="F:transferase activity"/>
    <property type="evidence" value="ECO:0007669"/>
    <property type="project" value="UniProtKB-KW"/>
</dbReference>
<proteinExistence type="predicted"/>
<keyword evidence="1" id="KW-0808">Transferase</keyword>
<dbReference type="Gene3D" id="3.90.550.10">
    <property type="entry name" value="Spore Coat Polysaccharide Biosynthesis Protein SpsA, Chain A"/>
    <property type="match status" value="1"/>
</dbReference>
<dbReference type="PANTHER" id="PTHR43630:SF2">
    <property type="entry name" value="GLYCOSYLTRANSFERASE"/>
    <property type="match status" value="1"/>
</dbReference>
<gene>
    <name evidence="1" type="ORF">ESP62_003385</name>
</gene>
<evidence type="ECO:0000313" key="1">
    <source>
        <dbReference type="EMBL" id="KAA1380252.1"/>
    </source>
</evidence>
<dbReference type="Proteomes" id="UP001515100">
    <property type="component" value="Unassembled WGS sequence"/>
</dbReference>
<dbReference type="SUPFAM" id="SSF53448">
    <property type="entry name" value="Nucleotide-diphospho-sugar transferases"/>
    <property type="match status" value="1"/>
</dbReference>
<dbReference type="AlphaFoldDB" id="A0A641ARE0"/>
<dbReference type="RefSeq" id="WP_129180540.1">
    <property type="nucleotide sequence ID" value="NZ_JAGIOG010000001.1"/>
</dbReference>
<comment type="caution">
    <text evidence="1">The sequence shown here is derived from an EMBL/GenBank/DDBJ whole genome shotgun (WGS) entry which is preliminary data.</text>
</comment>
<dbReference type="EMBL" id="SDPP02000001">
    <property type="protein sequence ID" value="KAA1380252.1"/>
    <property type="molecule type" value="Genomic_DNA"/>
</dbReference>
<keyword evidence="2" id="KW-1185">Reference proteome</keyword>
<dbReference type="SUPFAM" id="SSF48452">
    <property type="entry name" value="TPR-like"/>
    <property type="match status" value="1"/>
</dbReference>
<accession>A0A641ARE0</accession>
<reference evidence="1" key="1">
    <citation type="submission" date="2019-09" db="EMBL/GenBank/DDBJ databases">
        <authorList>
            <person name="Li J."/>
        </authorList>
    </citation>
    <scope>NUCLEOTIDE SEQUENCE [LARGE SCALE GENOMIC DNA]</scope>
    <source>
        <strain evidence="1">NRBC 14897</strain>
    </source>
</reference>
<dbReference type="Gene3D" id="1.25.40.10">
    <property type="entry name" value="Tetratricopeptide repeat domain"/>
    <property type="match status" value="1"/>
</dbReference>
<dbReference type="OrthoDB" id="9815923at2"/>
<dbReference type="InterPro" id="IPR011990">
    <property type="entry name" value="TPR-like_helical_dom_sf"/>
</dbReference>
<protein>
    <submittedName>
        <fullName evidence="1">Family 2 glycosyl transferase</fullName>
    </submittedName>
</protein>
<dbReference type="PANTHER" id="PTHR43630">
    <property type="entry name" value="POLY-BETA-1,6-N-ACETYL-D-GLUCOSAMINE SYNTHASE"/>
    <property type="match status" value="1"/>
</dbReference>